<feature type="transmembrane region" description="Helical" evidence="11">
    <location>
        <begin position="265"/>
        <end position="290"/>
    </location>
</feature>
<dbReference type="PRINTS" id="PR00941">
    <property type="entry name" value="CDATPASE"/>
</dbReference>
<dbReference type="GO" id="GO:0008551">
    <property type="term" value="F:P-type cadmium transporter activity"/>
    <property type="evidence" value="ECO:0007669"/>
    <property type="project" value="UniProtKB-EC"/>
</dbReference>
<evidence type="ECO:0000256" key="11">
    <source>
        <dbReference type="RuleBase" id="RU362081"/>
    </source>
</evidence>
<dbReference type="NCBIfam" id="TIGR01494">
    <property type="entry name" value="ATPase_P-type"/>
    <property type="match status" value="1"/>
</dbReference>
<keyword evidence="3" id="KW-0104">Cadmium</keyword>
<feature type="transmembrane region" description="Helical" evidence="11">
    <location>
        <begin position="573"/>
        <end position="592"/>
    </location>
</feature>
<dbReference type="Pfam" id="PF00122">
    <property type="entry name" value="E1-E2_ATPase"/>
    <property type="match status" value="1"/>
</dbReference>
<dbReference type="SFLD" id="SFLDS00003">
    <property type="entry name" value="Haloacid_Dehalogenase"/>
    <property type="match status" value="1"/>
</dbReference>
<dbReference type="RefSeq" id="WP_004605648.1">
    <property type="nucleotide sequence ID" value="NZ_CABKNF010000026.1"/>
</dbReference>
<evidence type="ECO:0000259" key="12">
    <source>
        <dbReference type="Pfam" id="PF00122"/>
    </source>
</evidence>
<dbReference type="Gene3D" id="2.70.150.10">
    <property type="entry name" value="Calcium-transporting ATPase, cytoplasmic transduction domain A"/>
    <property type="match status" value="1"/>
</dbReference>
<dbReference type="InterPro" id="IPR059000">
    <property type="entry name" value="ATPase_P-type_domA"/>
</dbReference>
<keyword evidence="11" id="KW-0547">Nucleotide-binding</keyword>
<dbReference type="PANTHER" id="PTHR48085:SF5">
    <property type="entry name" value="CADMIUM_ZINC-TRANSPORTING ATPASE HMA4-RELATED"/>
    <property type="match status" value="1"/>
</dbReference>
<feature type="transmembrane region" description="Helical" evidence="11">
    <location>
        <begin position="64"/>
        <end position="82"/>
    </location>
</feature>
<dbReference type="InterPro" id="IPR008250">
    <property type="entry name" value="ATPase_P-typ_transduc_dom_A_sf"/>
</dbReference>
<evidence type="ECO:0000256" key="5">
    <source>
        <dbReference type="ARBA" id="ARBA00022723"/>
    </source>
</evidence>
<comment type="catalytic activity">
    <reaction evidence="10">
        <text>Cd(2+)(in) + ATP + H2O = Cd(2+)(out) + ADP + phosphate + H(+)</text>
        <dbReference type="Rhea" id="RHEA:12132"/>
        <dbReference type="ChEBI" id="CHEBI:15377"/>
        <dbReference type="ChEBI" id="CHEBI:15378"/>
        <dbReference type="ChEBI" id="CHEBI:30616"/>
        <dbReference type="ChEBI" id="CHEBI:43474"/>
        <dbReference type="ChEBI" id="CHEBI:48775"/>
        <dbReference type="ChEBI" id="CHEBI:456216"/>
        <dbReference type="EC" id="7.2.2.21"/>
    </reaction>
</comment>
<evidence type="ECO:0000256" key="4">
    <source>
        <dbReference type="ARBA" id="ARBA00022692"/>
    </source>
</evidence>
<dbReference type="SFLD" id="SFLDF00027">
    <property type="entry name" value="p-type_atpase"/>
    <property type="match status" value="1"/>
</dbReference>
<proteinExistence type="inferred from homology"/>
<evidence type="ECO:0000256" key="3">
    <source>
        <dbReference type="ARBA" id="ARBA00022539"/>
    </source>
</evidence>
<dbReference type="InterPro" id="IPR036412">
    <property type="entry name" value="HAD-like_sf"/>
</dbReference>
<sequence length="620" mass="68577">MTEELKKRCIIYAVGVFVYVCGIAVTIQYTMTDRAKFIWFLAAYLIVGFDAFKVLEEKLAQKKFLTEYTLIILATIGAFGVARYVEGVLVMLLFELGMMFEAYSTDSAKRSIKELIDIRPEYATRKVHGKEFKVDPSALKLGHIIVIKPGERIPVDAVVVSGTTSIDTKALTGEAMPQSAWPGDRIYSGCINLNGVIEAKVTALYVDSTVTKIMEMVEEAQEKRAESEDFITRFSRIYTPAMLVCALLVMIYPPLTFSYGNWDTWIYRGLIFLVVACPCGLVMSIPIAFLGGIASAARQGIVIKGGNYLEDLSKADTFVFDKTGTLTEGIFKVKEVKAVGMDNDELLRIASHVESYSNHPIAQSLSEAYGKEINKSKVYRMREMPGYGVNATFEGERVYVGNKRLMDRQKVLCDEVSRNGTVVYVAIGKKYAGYIVIADSVKEDAKTTLQYLKEKCKAVLVMLTGDTKSSSLEVARRLKIDYAYAELMPEDKLEQLEDFLDLQDSTERLVCVGDGINDAPVLARADVGIAMGALGSAAAIEAADIILMEDELPRIVDAIKIAKETLRVVSQNISFALIVKVLILILATIGYFGMWEAILAEVGVMFAAILNAVWVVRYTV</sequence>
<dbReference type="Pfam" id="PF00702">
    <property type="entry name" value="Hydrolase"/>
    <property type="match status" value="1"/>
</dbReference>
<comment type="subcellular location">
    <subcellularLocation>
        <location evidence="11">Cell membrane</location>
    </subcellularLocation>
    <subcellularLocation>
        <location evidence="1">Membrane</location>
        <topology evidence="1">Multi-pass membrane protein</topology>
    </subcellularLocation>
</comment>
<dbReference type="SFLD" id="SFLDG00002">
    <property type="entry name" value="C1.7:_P-type_atpase_like"/>
    <property type="match status" value="1"/>
</dbReference>
<dbReference type="InterPro" id="IPR001757">
    <property type="entry name" value="P_typ_ATPase"/>
</dbReference>
<name>A0A844F3U1_CLOSV</name>
<evidence type="ECO:0000256" key="2">
    <source>
        <dbReference type="ARBA" id="ARBA00006024"/>
    </source>
</evidence>
<dbReference type="InterPro" id="IPR051014">
    <property type="entry name" value="Cation_Transport_ATPase_IB"/>
</dbReference>
<dbReference type="InterPro" id="IPR027256">
    <property type="entry name" value="P-typ_ATPase_IB"/>
</dbReference>
<dbReference type="InterPro" id="IPR023299">
    <property type="entry name" value="ATPase_P-typ_cyto_dom_N"/>
</dbReference>
<keyword evidence="11" id="KW-0067">ATP-binding</keyword>
<gene>
    <name evidence="13" type="primary">cadA</name>
    <name evidence="13" type="ORF">FYJ37_10310</name>
</gene>
<organism evidence="13 14">
    <name type="scientific">Clostridium scindens (strain JCM 10418 / VPI 12708)</name>
    <dbReference type="NCBI Taxonomy" id="29347"/>
    <lineage>
        <taxon>Bacteria</taxon>
        <taxon>Bacillati</taxon>
        <taxon>Bacillota</taxon>
        <taxon>Clostridia</taxon>
        <taxon>Lachnospirales</taxon>
        <taxon>Lachnospiraceae</taxon>
    </lineage>
</organism>
<evidence type="ECO:0000256" key="6">
    <source>
        <dbReference type="ARBA" id="ARBA00022967"/>
    </source>
</evidence>
<keyword evidence="6" id="KW-1278">Translocase</keyword>
<dbReference type="GeneID" id="62696389"/>
<dbReference type="PRINTS" id="PR00119">
    <property type="entry name" value="CATATPASE"/>
</dbReference>
<dbReference type="InterPro" id="IPR023214">
    <property type="entry name" value="HAD_sf"/>
</dbReference>
<dbReference type="NCBIfam" id="TIGR01525">
    <property type="entry name" value="ATPase-IB_hvy"/>
    <property type="match status" value="1"/>
</dbReference>
<feature type="domain" description="P-type ATPase A" evidence="12">
    <location>
        <begin position="119"/>
        <end position="218"/>
    </location>
</feature>
<keyword evidence="7 11" id="KW-1133">Transmembrane helix</keyword>
<dbReference type="PROSITE" id="PS00154">
    <property type="entry name" value="ATPASE_E1_E2"/>
    <property type="match status" value="1"/>
</dbReference>
<feature type="transmembrane region" description="Helical" evidence="11">
    <location>
        <begin position="237"/>
        <end position="259"/>
    </location>
</feature>
<dbReference type="Proteomes" id="UP000462363">
    <property type="component" value="Unassembled WGS sequence"/>
</dbReference>
<dbReference type="GO" id="GO:0046872">
    <property type="term" value="F:metal ion binding"/>
    <property type="evidence" value="ECO:0007669"/>
    <property type="project" value="UniProtKB-KW"/>
</dbReference>
<reference evidence="13 14" key="1">
    <citation type="submission" date="2019-08" db="EMBL/GenBank/DDBJ databases">
        <title>In-depth cultivation of the pig gut microbiome towards novel bacterial diversity and tailored functional studies.</title>
        <authorList>
            <person name="Wylensek D."/>
            <person name="Hitch T.C.A."/>
            <person name="Clavel T."/>
        </authorList>
    </citation>
    <scope>NUCLEOTIDE SEQUENCE [LARGE SCALE GENOMIC DNA]</scope>
    <source>
        <strain evidence="13 14">BL-389-WT-3D</strain>
    </source>
</reference>
<evidence type="ECO:0000256" key="9">
    <source>
        <dbReference type="ARBA" id="ARBA00039103"/>
    </source>
</evidence>
<dbReference type="InterPro" id="IPR018303">
    <property type="entry name" value="ATPase_P-typ_P_site"/>
</dbReference>
<dbReference type="GO" id="GO:0016887">
    <property type="term" value="F:ATP hydrolysis activity"/>
    <property type="evidence" value="ECO:0007669"/>
    <property type="project" value="InterPro"/>
</dbReference>
<dbReference type="GO" id="GO:0005524">
    <property type="term" value="F:ATP binding"/>
    <property type="evidence" value="ECO:0007669"/>
    <property type="project" value="UniProtKB-UniRule"/>
</dbReference>
<evidence type="ECO:0000256" key="8">
    <source>
        <dbReference type="ARBA" id="ARBA00023136"/>
    </source>
</evidence>
<evidence type="ECO:0000256" key="7">
    <source>
        <dbReference type="ARBA" id="ARBA00022989"/>
    </source>
</evidence>
<keyword evidence="4 11" id="KW-0812">Transmembrane</keyword>
<dbReference type="EC" id="7.2.2.21" evidence="9"/>
<feature type="transmembrane region" description="Helical" evidence="11">
    <location>
        <begin position="598"/>
        <end position="616"/>
    </location>
</feature>
<dbReference type="EMBL" id="VUMB01000019">
    <property type="protein sequence ID" value="MSS40728.1"/>
    <property type="molecule type" value="Genomic_DNA"/>
</dbReference>
<accession>A0A844F3U1</accession>
<keyword evidence="11" id="KW-1003">Cell membrane</keyword>
<comment type="caution">
    <text evidence="13">The sequence shown here is derived from an EMBL/GenBank/DDBJ whole genome shotgun (WGS) entry which is preliminary data.</text>
</comment>
<dbReference type="SUPFAM" id="SSF56784">
    <property type="entry name" value="HAD-like"/>
    <property type="match status" value="1"/>
</dbReference>
<dbReference type="GO" id="GO:0005886">
    <property type="term" value="C:plasma membrane"/>
    <property type="evidence" value="ECO:0007669"/>
    <property type="project" value="UniProtKB-SubCell"/>
</dbReference>
<dbReference type="InterPro" id="IPR023298">
    <property type="entry name" value="ATPase_P-typ_TM_dom_sf"/>
</dbReference>
<dbReference type="AlphaFoldDB" id="A0A844F3U1"/>
<keyword evidence="5 11" id="KW-0479">Metal-binding</keyword>
<evidence type="ECO:0000313" key="14">
    <source>
        <dbReference type="Proteomes" id="UP000462363"/>
    </source>
</evidence>
<dbReference type="Gene3D" id="3.40.50.1000">
    <property type="entry name" value="HAD superfamily/HAD-like"/>
    <property type="match status" value="1"/>
</dbReference>
<dbReference type="Gene3D" id="3.40.1110.10">
    <property type="entry name" value="Calcium-transporting ATPase, cytoplasmic domain N"/>
    <property type="match status" value="1"/>
</dbReference>
<evidence type="ECO:0000256" key="10">
    <source>
        <dbReference type="ARBA" id="ARBA00049338"/>
    </source>
</evidence>
<dbReference type="SUPFAM" id="SSF81665">
    <property type="entry name" value="Calcium ATPase, transmembrane domain M"/>
    <property type="match status" value="1"/>
</dbReference>
<keyword evidence="8 11" id="KW-0472">Membrane</keyword>
<dbReference type="PANTHER" id="PTHR48085">
    <property type="entry name" value="CADMIUM/ZINC-TRANSPORTING ATPASE HMA2-RELATED"/>
    <property type="match status" value="1"/>
</dbReference>
<comment type="similarity">
    <text evidence="2 11">Belongs to the cation transport ATPase (P-type) (TC 3.A.3) family. Type IB subfamily.</text>
</comment>
<keyword evidence="13" id="KW-0378">Hydrolase</keyword>
<protein>
    <recommendedName>
        <fullName evidence="9">Cd(2+)-exporting ATPase</fullName>
        <ecNumber evidence="9">7.2.2.21</ecNumber>
    </recommendedName>
</protein>
<evidence type="ECO:0000313" key="13">
    <source>
        <dbReference type="EMBL" id="MSS40728.1"/>
    </source>
</evidence>
<dbReference type="InterPro" id="IPR044492">
    <property type="entry name" value="P_typ_ATPase_HD_dom"/>
</dbReference>
<dbReference type="SUPFAM" id="SSF81653">
    <property type="entry name" value="Calcium ATPase, transduction domain A"/>
    <property type="match status" value="1"/>
</dbReference>
<evidence type="ECO:0000256" key="1">
    <source>
        <dbReference type="ARBA" id="ARBA00004141"/>
    </source>
</evidence>
<dbReference type="NCBIfam" id="TIGR01512">
    <property type="entry name" value="ATPase-IB2_Cd"/>
    <property type="match status" value="1"/>
</dbReference>
<feature type="transmembrane region" description="Helical" evidence="11">
    <location>
        <begin position="9"/>
        <end position="31"/>
    </location>
</feature>